<organism evidence="2 3">
    <name type="scientific">Fusarium oxysporum f. sp. radicis-cucumerinum</name>
    <dbReference type="NCBI Taxonomy" id="327505"/>
    <lineage>
        <taxon>Eukaryota</taxon>
        <taxon>Fungi</taxon>
        <taxon>Dikarya</taxon>
        <taxon>Ascomycota</taxon>
        <taxon>Pezizomycotina</taxon>
        <taxon>Sordariomycetes</taxon>
        <taxon>Hypocreomycetidae</taxon>
        <taxon>Hypocreales</taxon>
        <taxon>Nectriaceae</taxon>
        <taxon>Fusarium</taxon>
        <taxon>Fusarium oxysporum species complex</taxon>
    </lineage>
</organism>
<gene>
    <name evidence="2" type="ORF">AU210_010164</name>
</gene>
<dbReference type="Proteomes" id="UP000219602">
    <property type="component" value="Chromosome 9"/>
</dbReference>
<comment type="caution">
    <text evidence="2">The sequence shown here is derived from an EMBL/GenBank/DDBJ whole genome shotgun (WGS) entry which is preliminary data.</text>
</comment>
<dbReference type="STRING" id="327505.A0A2H3GXS1"/>
<evidence type="ECO:0000256" key="1">
    <source>
        <dbReference type="SAM" id="Coils"/>
    </source>
</evidence>
<dbReference type="EMBL" id="MABQ02000007">
    <property type="protein sequence ID" value="PCD30483.1"/>
    <property type="molecule type" value="Genomic_DNA"/>
</dbReference>
<feature type="coiled-coil region" evidence="1">
    <location>
        <begin position="235"/>
        <end position="602"/>
    </location>
</feature>
<evidence type="ECO:0000313" key="3">
    <source>
        <dbReference type="Proteomes" id="UP000219602"/>
    </source>
</evidence>
<sequence length="717" mass="80774">MDAQQEYSRVMDLKQLDIILSFIPNPDGAKLLRNQFVSACRIVEAKADEVEAIHGRAESQSKFLQAQFEALNTEREAFREQKDHEIMKLRAEQVKLQNLARTLGSQFQDLTLNSGDLSDKVDNYQTAIAEKLQGFGKVISGRASEREETLNVLNQSVKDLSDSAKKNAEDLSSMSDMCNVMATGMDSVKEDQKRIESSLKDGVTMQDMKGQVEPLIELANTSKQIIDGLPTVAFLNTKFENLAHLAERLQQLQAQATELGQVNQDLKNQNENLSTERDRANYFVEQARSQLEENEETLGQKDSEIEELQTARGNLLNRLIAANVQISQGEDARRRLDEAQHLLQTAESTRQELVEVKPKLEQAERNVKEMEQKIADLQCRLDREKDLNGDCSVKLTQALSNNSSILLQQTKLEAECYKLREDLRQLRSQEAIDAQQQMKDQWAAVSEAMKKQLSEKRSHEETVRQLKNSWSSEKQALEGEISAKVSLIENHEQQLQTLRSRVSTLEPLRGQLDAANENTSRVQALLERASSNLQFYEQRVAQFEEMVSGSAKELEDLKAENGRLQESGVSVSLQLRESNGTIESLQQECDTINDALSTLQAQSVRIPEGTAGAISRVYYRAADELRDIPIVLDTSGVLDTPQLAAELITLIDRFEWKEKLLTFLHSNSKGWFCLQQVMAGNNNGKVDGAKCQYHDNCLLVTVVSFLEPPALKFIRVG</sequence>
<reference evidence="2 3" key="2">
    <citation type="journal article" date="2017" name="Sci. Rep.">
        <title>A mobile pathogenicity chromosome in Fusarium oxysporum for infection of multiple cucurbit species.</title>
        <authorList>
            <person name="van Dam P."/>
            <person name="Fokkens L."/>
            <person name="Ayukawa Y."/>
            <person name="van der Gragt M."/>
            <person name="Ter Horst A."/>
            <person name="Brankovics B."/>
            <person name="Houterman P.M."/>
            <person name="Arie T."/>
            <person name="Rep M."/>
        </authorList>
    </citation>
    <scope>NUCLEOTIDE SEQUENCE [LARGE SCALE GENOMIC DNA]</scope>
    <source>
        <strain evidence="2 3">Forc016</strain>
    </source>
</reference>
<dbReference type="AlphaFoldDB" id="A0A2H3GXS1"/>
<reference evidence="2 3" key="1">
    <citation type="journal article" date="2016" name="Environ. Microbiol.">
        <title>Effector profiles distinguish formae speciales of Fusarium oxysporum.</title>
        <authorList>
            <person name="van Dam P."/>
            <person name="Fokkens L."/>
            <person name="Schmidt S.M."/>
            <person name="Linmans J.H."/>
            <person name="Kistler H.C."/>
            <person name="Ma L.J."/>
            <person name="Rep M."/>
        </authorList>
    </citation>
    <scope>NUCLEOTIDE SEQUENCE [LARGE SCALE GENOMIC DNA]</scope>
    <source>
        <strain evidence="2 3">Forc016</strain>
    </source>
</reference>
<name>A0A2H3GXS1_FUSOX</name>
<keyword evidence="1" id="KW-0175">Coiled coil</keyword>
<protein>
    <submittedName>
        <fullName evidence="2">Uncharacterized protein</fullName>
    </submittedName>
</protein>
<proteinExistence type="predicted"/>
<evidence type="ECO:0000313" key="2">
    <source>
        <dbReference type="EMBL" id="PCD30483.1"/>
    </source>
</evidence>
<dbReference type="Gene3D" id="1.10.287.1490">
    <property type="match status" value="1"/>
</dbReference>
<accession>A0A2H3GXS1</accession>